<accession>A0A2Z6DYH8</accession>
<proteinExistence type="predicted"/>
<dbReference type="RefSeq" id="WP_119335137.1">
    <property type="nucleotide sequence ID" value="NZ_AP018558.1"/>
</dbReference>
<dbReference type="EMBL" id="AP018558">
    <property type="protein sequence ID" value="BBD77398.1"/>
    <property type="molecule type" value="Genomic_DNA"/>
</dbReference>
<evidence type="ECO:0000256" key="1">
    <source>
        <dbReference type="SAM" id="Phobius"/>
    </source>
</evidence>
<name>A0A2Z6DYH8_HYDTE</name>
<protein>
    <submittedName>
        <fullName evidence="2">Uncharacterized protein</fullName>
    </submittedName>
</protein>
<evidence type="ECO:0000313" key="2">
    <source>
        <dbReference type="EMBL" id="BBD77398.1"/>
    </source>
</evidence>
<reference evidence="2 3" key="1">
    <citation type="submission" date="2018-04" db="EMBL/GenBank/DDBJ databases">
        <title>Complete genome sequence of Hydrogenophilus thermoluteolus TH-1.</title>
        <authorList>
            <person name="Arai H."/>
        </authorList>
    </citation>
    <scope>NUCLEOTIDE SEQUENCE [LARGE SCALE GENOMIC DNA]</scope>
    <source>
        <strain evidence="2 3">TH-1</strain>
    </source>
</reference>
<sequence>MDTTGRQDSNRLVVAEKGGWFVLFVSLAGFLALRFLWLESGVAPFACGATWQPELGWACVAKTLLVQAFIEERAGWVAVALAMAAFRFSWRQIAFGALWLGLFATVFYSATTGVIAALLALPVWLGWTQRGRAEATA</sequence>
<feature type="transmembrane region" description="Helical" evidence="1">
    <location>
        <begin position="97"/>
        <end position="125"/>
    </location>
</feature>
<feature type="transmembrane region" description="Helical" evidence="1">
    <location>
        <begin position="20"/>
        <end position="37"/>
    </location>
</feature>
<keyword evidence="1" id="KW-0812">Transmembrane</keyword>
<dbReference type="OrthoDB" id="5297422at2"/>
<gene>
    <name evidence="2" type="ORF">HPTL_1134</name>
</gene>
<dbReference type="AlphaFoldDB" id="A0A2Z6DYH8"/>
<keyword evidence="3" id="KW-1185">Reference proteome</keyword>
<organism evidence="2 3">
    <name type="scientific">Hydrogenophilus thermoluteolus</name>
    <name type="common">Pseudomonas hydrogenothermophila</name>
    <dbReference type="NCBI Taxonomy" id="297"/>
    <lineage>
        <taxon>Bacteria</taxon>
        <taxon>Pseudomonadati</taxon>
        <taxon>Pseudomonadota</taxon>
        <taxon>Hydrogenophilia</taxon>
        <taxon>Hydrogenophilales</taxon>
        <taxon>Hydrogenophilaceae</taxon>
        <taxon>Hydrogenophilus</taxon>
    </lineage>
</organism>
<evidence type="ECO:0000313" key="3">
    <source>
        <dbReference type="Proteomes" id="UP000262004"/>
    </source>
</evidence>
<keyword evidence="1" id="KW-0472">Membrane</keyword>
<dbReference type="Proteomes" id="UP000262004">
    <property type="component" value="Chromosome"/>
</dbReference>
<keyword evidence="1" id="KW-1133">Transmembrane helix</keyword>
<dbReference type="KEGG" id="htl:HPTL_1134"/>